<evidence type="ECO:0000313" key="3">
    <source>
        <dbReference type="Proteomes" id="UP000236319"/>
    </source>
</evidence>
<protein>
    <submittedName>
        <fullName evidence="2">M-phase phospho 6, putative</fullName>
    </submittedName>
</protein>
<dbReference type="OrthoDB" id="365502at2759"/>
<dbReference type="InterPro" id="IPR019324">
    <property type="entry name" value="MPP6"/>
</dbReference>
<proteinExistence type="predicted"/>
<sequence length="90" mass="10595">MQKTASSNLSKLRFMQRGEKPRQKTVEVAERLLDDEAAWVIEGFEEVHKAHCAEESQPKKNLNNRYASRKSFNGTNPYIERLMQAMRKRR</sequence>
<name>A0A2H6KDQ1_9APIC</name>
<dbReference type="PANTHER" id="PTHR13582:SF0">
    <property type="entry name" value="M-PHASE PHOSPHOPROTEIN 6"/>
    <property type="match status" value="1"/>
</dbReference>
<evidence type="ECO:0000256" key="1">
    <source>
        <dbReference type="SAM" id="MobiDB-lite"/>
    </source>
</evidence>
<gene>
    <name evidence="2" type="ORF">BOVATA_026230</name>
</gene>
<dbReference type="RefSeq" id="XP_028867373.1">
    <property type="nucleotide sequence ID" value="XM_029011540.1"/>
</dbReference>
<evidence type="ECO:0000313" key="2">
    <source>
        <dbReference type="EMBL" id="GBE61130.1"/>
    </source>
</evidence>
<dbReference type="GO" id="GO:0000460">
    <property type="term" value="P:maturation of 5.8S rRNA"/>
    <property type="evidence" value="ECO:0007669"/>
    <property type="project" value="TreeGrafter"/>
</dbReference>
<comment type="caution">
    <text evidence="2">The sequence shown here is derived from an EMBL/GenBank/DDBJ whole genome shotgun (WGS) entry which is preliminary data.</text>
</comment>
<dbReference type="AlphaFoldDB" id="A0A2H6KDQ1"/>
<dbReference type="PANTHER" id="PTHR13582">
    <property type="entry name" value="M-PHASE PHOSPHOPROTEIN 6"/>
    <property type="match status" value="1"/>
</dbReference>
<dbReference type="VEuPathDB" id="PiroplasmaDB:BOVATA_026230"/>
<dbReference type="GeneID" id="39874900"/>
<organism evidence="2 3">
    <name type="scientific">Babesia ovata</name>
    <dbReference type="NCBI Taxonomy" id="189622"/>
    <lineage>
        <taxon>Eukaryota</taxon>
        <taxon>Sar</taxon>
        <taxon>Alveolata</taxon>
        <taxon>Apicomplexa</taxon>
        <taxon>Aconoidasida</taxon>
        <taxon>Piroplasmida</taxon>
        <taxon>Babesiidae</taxon>
        <taxon>Babesia</taxon>
    </lineage>
</organism>
<dbReference type="Pfam" id="PF10175">
    <property type="entry name" value="MPP6"/>
    <property type="match status" value="1"/>
</dbReference>
<feature type="compositionally biased region" description="Polar residues" evidence="1">
    <location>
        <begin position="1"/>
        <end position="10"/>
    </location>
</feature>
<dbReference type="Proteomes" id="UP000236319">
    <property type="component" value="Unassembled WGS sequence"/>
</dbReference>
<keyword evidence="3" id="KW-1185">Reference proteome</keyword>
<reference evidence="2 3" key="1">
    <citation type="journal article" date="2017" name="BMC Genomics">
        <title>Whole-genome assembly of Babesia ovata and comparative genomics between closely related pathogens.</title>
        <authorList>
            <person name="Yamagishi J."/>
            <person name="Asada M."/>
            <person name="Hakimi H."/>
            <person name="Tanaka T.Q."/>
            <person name="Sugimoto C."/>
            <person name="Kawazu S."/>
        </authorList>
    </citation>
    <scope>NUCLEOTIDE SEQUENCE [LARGE SCALE GENOMIC DNA]</scope>
    <source>
        <strain evidence="2 3">Miyake</strain>
    </source>
</reference>
<accession>A0A2H6KDQ1</accession>
<dbReference type="EMBL" id="BDSA01000002">
    <property type="protein sequence ID" value="GBE61130.1"/>
    <property type="molecule type" value="Genomic_DNA"/>
</dbReference>
<feature type="region of interest" description="Disordered" evidence="1">
    <location>
        <begin position="1"/>
        <end position="21"/>
    </location>
</feature>